<evidence type="ECO:0000313" key="2">
    <source>
        <dbReference type="EMBL" id="VAX36665.1"/>
    </source>
</evidence>
<dbReference type="InterPro" id="IPR029069">
    <property type="entry name" value="HotDog_dom_sf"/>
</dbReference>
<dbReference type="SUPFAM" id="SSF54637">
    <property type="entry name" value="Thioesterase/thiol ester dehydrase-isomerase"/>
    <property type="match status" value="1"/>
</dbReference>
<protein>
    <submittedName>
        <fullName evidence="2">3-hydroxyacyl-[acyl-carrier-protein] dehydratase, FabZ form</fullName>
        <ecNumber evidence="2">4.2.1.59</ecNumber>
    </submittedName>
</protein>
<organism evidence="2">
    <name type="scientific">hydrothermal vent metagenome</name>
    <dbReference type="NCBI Taxonomy" id="652676"/>
    <lineage>
        <taxon>unclassified sequences</taxon>
        <taxon>metagenomes</taxon>
        <taxon>ecological metagenomes</taxon>
    </lineage>
</organism>
<dbReference type="GO" id="GO:0019171">
    <property type="term" value="F:(3R)-hydroxyacyl-[acyl-carrier-protein] dehydratase activity"/>
    <property type="evidence" value="ECO:0007669"/>
    <property type="project" value="UniProtKB-EC"/>
</dbReference>
<dbReference type="EMBL" id="UOGK01000076">
    <property type="protein sequence ID" value="VAX36665.1"/>
    <property type="molecule type" value="Genomic_DNA"/>
</dbReference>
<reference evidence="2" key="1">
    <citation type="submission" date="2018-06" db="EMBL/GenBank/DDBJ databases">
        <authorList>
            <person name="Zhirakovskaya E."/>
        </authorList>
    </citation>
    <scope>NUCLEOTIDE SEQUENCE</scope>
</reference>
<dbReference type="InterPro" id="IPR013114">
    <property type="entry name" value="FabA_FabZ"/>
</dbReference>
<name>A0A3B1DWU0_9ZZZZ</name>
<dbReference type="AlphaFoldDB" id="A0A3B1DWU0"/>
<accession>A0A3B1DWU0</accession>
<dbReference type="EC" id="4.2.1.59" evidence="2"/>
<gene>
    <name evidence="2" type="ORF">MNBD_PLANCTO03-1334</name>
</gene>
<proteinExistence type="predicted"/>
<dbReference type="Pfam" id="PF07977">
    <property type="entry name" value="FabA"/>
    <property type="match status" value="1"/>
</dbReference>
<dbReference type="Gene3D" id="3.10.129.10">
    <property type="entry name" value="Hotdog Thioesterase"/>
    <property type="match status" value="1"/>
</dbReference>
<keyword evidence="1 2" id="KW-0456">Lyase</keyword>
<dbReference type="PANTHER" id="PTHR30272">
    <property type="entry name" value="3-HYDROXYACYL-[ACYL-CARRIER-PROTEIN] DEHYDRATASE"/>
    <property type="match status" value="1"/>
</dbReference>
<dbReference type="PANTHER" id="PTHR30272:SF1">
    <property type="entry name" value="3-HYDROXYACYL-[ACYL-CARRIER-PROTEIN] DEHYDRATASE"/>
    <property type="match status" value="1"/>
</dbReference>
<evidence type="ECO:0000256" key="1">
    <source>
        <dbReference type="ARBA" id="ARBA00023239"/>
    </source>
</evidence>
<sequence>MHFDLVDRVVEASAEGAVTLKAVSLAEEYLQDHFPSYPVLPGVLMLEAMVQAGRVVGKQRGVREPLVLGEVRALKYNRFVPPGSVIRAVVTLGKTGEEGMLDFRGRVELVDPLQPDMVETAASGRFTLRPIRLGSCSAEVGTAGPMA</sequence>